<proteinExistence type="predicted"/>
<name>A0ABV9CZF8_9GAMM</name>
<comment type="caution">
    <text evidence="2">The sequence shown here is derived from an EMBL/GenBank/DDBJ whole genome shotgun (WGS) entry which is preliminary data.</text>
</comment>
<feature type="compositionally biased region" description="Gly residues" evidence="1">
    <location>
        <begin position="117"/>
        <end position="127"/>
    </location>
</feature>
<dbReference type="RefSeq" id="WP_246967211.1">
    <property type="nucleotide sequence ID" value="NZ_JAKGAN010000001.1"/>
</dbReference>
<dbReference type="EMBL" id="JBHSEU010000010">
    <property type="protein sequence ID" value="MFC4538102.1"/>
    <property type="molecule type" value="Genomic_DNA"/>
</dbReference>
<evidence type="ECO:0000256" key="1">
    <source>
        <dbReference type="SAM" id="MobiDB-lite"/>
    </source>
</evidence>
<dbReference type="Proteomes" id="UP001596030">
    <property type="component" value="Unassembled WGS sequence"/>
</dbReference>
<organism evidence="2 3">
    <name type="scientific">Chromohalobacter sarecensis</name>
    <dbReference type="NCBI Taxonomy" id="245294"/>
    <lineage>
        <taxon>Bacteria</taxon>
        <taxon>Pseudomonadati</taxon>
        <taxon>Pseudomonadota</taxon>
        <taxon>Gammaproteobacteria</taxon>
        <taxon>Oceanospirillales</taxon>
        <taxon>Halomonadaceae</taxon>
        <taxon>Chromohalobacter</taxon>
    </lineage>
</organism>
<evidence type="ECO:0000313" key="2">
    <source>
        <dbReference type="EMBL" id="MFC4538102.1"/>
    </source>
</evidence>
<feature type="region of interest" description="Disordered" evidence="1">
    <location>
        <begin position="105"/>
        <end position="133"/>
    </location>
</feature>
<evidence type="ECO:0000313" key="3">
    <source>
        <dbReference type="Proteomes" id="UP001596030"/>
    </source>
</evidence>
<protein>
    <submittedName>
        <fullName evidence="2">Uncharacterized protein</fullName>
    </submittedName>
</protein>
<sequence>MDTAYCKLDQKPYHIMTFAQLSDEEIQKKRRHLACPECGWQAYFKRAATSGQGACFGARPHAPDCSLAAPVSDRGPGSSEVRDILRNPMDHIVIDLNYGAHEKRHIDEEESDANGKAKGGSFSGTGSRGPAKMNRRLRPLLKGLISSEEFRRSSAMIELPRHTSLPANQFFVHFNDISEEHVNNFRGYWGLIFDTGMSLNGTFWLNTGEYDHLSVMVPDDLYADFKKRIGFRFDHDLEGMHILVLGHLRRAQTGKLYIEVESLDRCTLCDD</sequence>
<keyword evidence="3" id="KW-1185">Reference proteome</keyword>
<reference evidence="3" key="1">
    <citation type="journal article" date="2019" name="Int. J. Syst. Evol. Microbiol.">
        <title>The Global Catalogue of Microorganisms (GCM) 10K type strain sequencing project: providing services to taxonomists for standard genome sequencing and annotation.</title>
        <authorList>
            <consortium name="The Broad Institute Genomics Platform"/>
            <consortium name="The Broad Institute Genome Sequencing Center for Infectious Disease"/>
            <person name="Wu L."/>
            <person name="Ma J."/>
        </authorList>
    </citation>
    <scope>NUCLEOTIDE SEQUENCE [LARGE SCALE GENOMIC DNA]</scope>
    <source>
        <strain evidence="3">CGMCC 1.12121</strain>
    </source>
</reference>
<gene>
    <name evidence="2" type="ORF">ACFO0U_04825</name>
</gene>
<accession>A0ABV9CZF8</accession>